<dbReference type="GO" id="GO:0016705">
    <property type="term" value="F:oxidoreductase activity, acting on paired donors, with incorporation or reduction of molecular oxygen"/>
    <property type="evidence" value="ECO:0007669"/>
    <property type="project" value="InterPro"/>
</dbReference>
<evidence type="ECO:0000256" key="8">
    <source>
        <dbReference type="PIRSR" id="PIRSR602403-1"/>
    </source>
</evidence>
<reference evidence="10" key="2">
    <citation type="journal article" date="2023" name="IMA Fungus">
        <title>Comparative genomic study of the Penicillium genus elucidates a diverse pangenome and 15 lateral gene transfer events.</title>
        <authorList>
            <person name="Petersen C."/>
            <person name="Sorensen T."/>
            <person name="Nielsen M.R."/>
            <person name="Sondergaard T.E."/>
            <person name="Sorensen J.L."/>
            <person name="Fitzpatrick D.A."/>
            <person name="Frisvad J.C."/>
            <person name="Nielsen K.L."/>
        </authorList>
    </citation>
    <scope>NUCLEOTIDE SEQUENCE</scope>
    <source>
        <strain evidence="10">IBT 15544</strain>
    </source>
</reference>
<dbReference type="InterPro" id="IPR001128">
    <property type="entry name" value="Cyt_P450"/>
</dbReference>
<dbReference type="OrthoDB" id="1844152at2759"/>
<evidence type="ECO:0000256" key="7">
    <source>
        <dbReference type="ARBA" id="ARBA00023033"/>
    </source>
</evidence>
<dbReference type="PRINTS" id="PR00465">
    <property type="entry name" value="EP450IV"/>
</dbReference>
<dbReference type="CDD" id="cd11041">
    <property type="entry name" value="CYP503A1-like"/>
    <property type="match status" value="1"/>
</dbReference>
<keyword evidence="11" id="KW-1185">Reference proteome</keyword>
<evidence type="ECO:0000256" key="2">
    <source>
        <dbReference type="ARBA" id="ARBA00010617"/>
    </source>
</evidence>
<dbReference type="InterPro" id="IPR036396">
    <property type="entry name" value="Cyt_P450_sf"/>
</dbReference>
<comment type="caution">
    <text evidence="10">The sequence shown here is derived from an EMBL/GenBank/DDBJ whole genome shotgun (WGS) entry which is preliminary data.</text>
</comment>
<keyword evidence="7 9" id="KW-0503">Monooxygenase</keyword>
<keyword evidence="5 9" id="KW-0560">Oxidoreductase</keyword>
<evidence type="ECO:0000313" key="10">
    <source>
        <dbReference type="EMBL" id="KAJ5191520.1"/>
    </source>
</evidence>
<dbReference type="EMBL" id="JAPQKR010000016">
    <property type="protein sequence ID" value="KAJ5191520.1"/>
    <property type="molecule type" value="Genomic_DNA"/>
</dbReference>
<dbReference type="RefSeq" id="XP_058304460.1">
    <property type="nucleotide sequence ID" value="XM_058457561.1"/>
</dbReference>
<accession>A0A9W9JAV5</accession>
<dbReference type="AlphaFoldDB" id="A0A9W9JAV5"/>
<dbReference type="GO" id="GO:0004497">
    <property type="term" value="F:monooxygenase activity"/>
    <property type="evidence" value="ECO:0007669"/>
    <property type="project" value="UniProtKB-KW"/>
</dbReference>
<name>A0A9W9JAV5_9EURO</name>
<organism evidence="10 11">
    <name type="scientific">Penicillium cinerascens</name>
    <dbReference type="NCBI Taxonomy" id="70096"/>
    <lineage>
        <taxon>Eukaryota</taxon>
        <taxon>Fungi</taxon>
        <taxon>Dikarya</taxon>
        <taxon>Ascomycota</taxon>
        <taxon>Pezizomycotina</taxon>
        <taxon>Eurotiomycetes</taxon>
        <taxon>Eurotiomycetidae</taxon>
        <taxon>Eurotiales</taxon>
        <taxon>Aspergillaceae</taxon>
        <taxon>Penicillium</taxon>
    </lineage>
</organism>
<dbReference type="Pfam" id="PF00067">
    <property type="entry name" value="p450"/>
    <property type="match status" value="1"/>
</dbReference>
<evidence type="ECO:0000256" key="3">
    <source>
        <dbReference type="ARBA" id="ARBA00022617"/>
    </source>
</evidence>
<evidence type="ECO:0000313" key="11">
    <source>
        <dbReference type="Proteomes" id="UP001150904"/>
    </source>
</evidence>
<keyword evidence="6 8" id="KW-0408">Iron</keyword>
<reference evidence="10" key="1">
    <citation type="submission" date="2022-12" db="EMBL/GenBank/DDBJ databases">
        <authorList>
            <person name="Petersen C."/>
        </authorList>
    </citation>
    <scope>NUCLEOTIDE SEQUENCE</scope>
    <source>
        <strain evidence="10">IBT 15544</strain>
    </source>
</reference>
<comment type="cofactor">
    <cofactor evidence="1 8">
        <name>heme</name>
        <dbReference type="ChEBI" id="CHEBI:30413"/>
    </cofactor>
</comment>
<keyword evidence="4 8" id="KW-0479">Metal-binding</keyword>
<dbReference type="GO" id="GO:0020037">
    <property type="term" value="F:heme binding"/>
    <property type="evidence" value="ECO:0007669"/>
    <property type="project" value="InterPro"/>
</dbReference>
<dbReference type="GO" id="GO:0043386">
    <property type="term" value="P:mycotoxin biosynthetic process"/>
    <property type="evidence" value="ECO:0007669"/>
    <property type="project" value="UniProtKB-ARBA"/>
</dbReference>
<proteinExistence type="inferred from homology"/>
<evidence type="ECO:0000256" key="6">
    <source>
        <dbReference type="ARBA" id="ARBA00023004"/>
    </source>
</evidence>
<dbReference type="PANTHER" id="PTHR46206">
    <property type="entry name" value="CYTOCHROME P450"/>
    <property type="match status" value="1"/>
</dbReference>
<comment type="similarity">
    <text evidence="2 9">Belongs to the cytochrome P450 family.</text>
</comment>
<evidence type="ECO:0000256" key="1">
    <source>
        <dbReference type="ARBA" id="ARBA00001971"/>
    </source>
</evidence>
<protein>
    <submittedName>
        <fullName evidence="10">Uncharacterized protein</fullName>
    </submittedName>
</protein>
<dbReference type="Gene3D" id="1.10.630.10">
    <property type="entry name" value="Cytochrome P450"/>
    <property type="match status" value="1"/>
</dbReference>
<dbReference type="InterPro" id="IPR017972">
    <property type="entry name" value="Cyt_P450_CS"/>
</dbReference>
<feature type="binding site" description="axial binding residue" evidence="8">
    <location>
        <position position="258"/>
    </location>
    <ligand>
        <name>heme</name>
        <dbReference type="ChEBI" id="CHEBI:30413"/>
    </ligand>
    <ligandPart>
        <name>Fe</name>
        <dbReference type="ChEBI" id="CHEBI:18248"/>
    </ligandPart>
</feature>
<keyword evidence="3 8" id="KW-0349">Heme</keyword>
<gene>
    <name evidence="10" type="ORF">N7498_010505</name>
</gene>
<dbReference type="PRINTS" id="PR00385">
    <property type="entry name" value="P450"/>
</dbReference>
<dbReference type="SUPFAM" id="SSF48264">
    <property type="entry name" value="Cytochrome P450"/>
    <property type="match status" value="1"/>
</dbReference>
<dbReference type="GeneID" id="83184862"/>
<evidence type="ECO:0000256" key="9">
    <source>
        <dbReference type="RuleBase" id="RU000461"/>
    </source>
</evidence>
<dbReference type="GO" id="GO:0005506">
    <property type="term" value="F:iron ion binding"/>
    <property type="evidence" value="ECO:0007669"/>
    <property type="project" value="InterPro"/>
</dbReference>
<sequence length="321" mass="36823">MLSIDFHAHIAGFSPFAQFEKGAGIFQDAARMKLTQALVAQFLASYRQVQQDLHEAEEIINPVLQERRKTKEIAFRQGKSLPRYNDAMEWLDQVAKGRCYDPAAMQLTFSFAAIHTTSDMLTQAIYDLCERQAVVEELRKEVISVISSEGWRKAAMYKLQLMDSFLKESQRVKPISNVSMRRLVEKDLQLSDGTKIPKNTGLLVAADWNWDSDFYENPLVFGPYRFLKMRQTPGRETHAQLVSPSPEHMGFGFGNHACPGRFFAANELKIFLCHMLLKYDFKLAEGSIPAPQKYGFAWNANRLAKISIRRRREEIVLEDFS</sequence>
<dbReference type="Proteomes" id="UP001150904">
    <property type="component" value="Unassembled WGS sequence"/>
</dbReference>
<dbReference type="PROSITE" id="PS00086">
    <property type="entry name" value="CYTOCHROME_P450"/>
    <property type="match status" value="1"/>
</dbReference>
<dbReference type="PANTHER" id="PTHR46206:SF2">
    <property type="entry name" value="CYTOCHROME P450 MONOOXYGENASE AUSG-RELATED"/>
    <property type="match status" value="1"/>
</dbReference>
<evidence type="ECO:0000256" key="4">
    <source>
        <dbReference type="ARBA" id="ARBA00022723"/>
    </source>
</evidence>
<dbReference type="InterPro" id="IPR002403">
    <property type="entry name" value="Cyt_P450_E_grp-IV"/>
</dbReference>
<evidence type="ECO:0000256" key="5">
    <source>
        <dbReference type="ARBA" id="ARBA00023002"/>
    </source>
</evidence>